<sequence>MVGSARQLSKQFKLRAVTCNLSKPAAQALQGRGVEAVKGDLYDKELLKDALRDAHTVFGPTFTSFDDSLYAKEITQGKHLAGAALDAGVQYIIFTTLCHAGNVCNGKYQDLDLFNVKADIEKYIRSLSIKSAFFAPSMFYQDFYMFYLSPHPQDDGTFAIFDVVSPQSVFPFFDVGDTGKFVGAVCSSRAPYI</sequence>
<evidence type="ECO:0000259" key="3">
    <source>
        <dbReference type="Pfam" id="PF05368"/>
    </source>
</evidence>
<evidence type="ECO:0000256" key="1">
    <source>
        <dbReference type="ARBA" id="ARBA00006328"/>
    </source>
</evidence>
<evidence type="ECO:0000313" key="5">
    <source>
        <dbReference type="Proteomes" id="UP000193648"/>
    </source>
</evidence>
<dbReference type="EMBL" id="MCFF01000003">
    <property type="protein sequence ID" value="ORZ27921.1"/>
    <property type="molecule type" value="Genomic_DNA"/>
</dbReference>
<reference evidence="4 5" key="1">
    <citation type="submission" date="2016-07" db="EMBL/GenBank/DDBJ databases">
        <title>Pervasive Adenine N6-methylation of Active Genes in Fungi.</title>
        <authorList>
            <consortium name="DOE Joint Genome Institute"/>
            <person name="Mondo S.J."/>
            <person name="Dannebaum R.O."/>
            <person name="Kuo R.C."/>
            <person name="Labutti K."/>
            <person name="Haridas S."/>
            <person name="Kuo A."/>
            <person name="Salamov A."/>
            <person name="Ahrendt S.R."/>
            <person name="Lipzen A."/>
            <person name="Sullivan W."/>
            <person name="Andreopoulos W.B."/>
            <person name="Clum A."/>
            <person name="Lindquist E."/>
            <person name="Daum C."/>
            <person name="Ramamoorthy G.K."/>
            <person name="Gryganskyi A."/>
            <person name="Culley D."/>
            <person name="Magnuson J.K."/>
            <person name="James T.Y."/>
            <person name="O'Malley M.A."/>
            <person name="Stajich J.E."/>
            <person name="Spatafora J.W."/>
            <person name="Visel A."/>
            <person name="Grigoriev I.V."/>
        </authorList>
    </citation>
    <scope>NUCLEOTIDE SEQUENCE [LARGE SCALE GENOMIC DNA]</scope>
    <source>
        <strain evidence="4 5">NRRL 3116</strain>
    </source>
</reference>
<accession>A0A1Y2H1P8</accession>
<dbReference type="GeneID" id="33570290"/>
<feature type="domain" description="NmrA-like" evidence="3">
    <location>
        <begin position="8"/>
        <end position="187"/>
    </location>
</feature>
<comment type="caution">
    <text evidence="4">The sequence shown here is derived from an EMBL/GenBank/DDBJ whole genome shotgun (WGS) entry which is preliminary data.</text>
</comment>
<evidence type="ECO:0000256" key="2">
    <source>
        <dbReference type="ARBA" id="ARBA00022857"/>
    </source>
</evidence>
<keyword evidence="5" id="KW-1185">Reference proteome</keyword>
<comment type="similarity">
    <text evidence="1">Belongs to the NmrA-type oxidoreductase family.</text>
</comment>
<dbReference type="InterPro" id="IPR051164">
    <property type="entry name" value="NmrA-like_oxidored"/>
</dbReference>
<organism evidence="4 5">
    <name type="scientific">Lobosporangium transversale</name>
    <dbReference type="NCBI Taxonomy" id="64571"/>
    <lineage>
        <taxon>Eukaryota</taxon>
        <taxon>Fungi</taxon>
        <taxon>Fungi incertae sedis</taxon>
        <taxon>Mucoromycota</taxon>
        <taxon>Mortierellomycotina</taxon>
        <taxon>Mortierellomycetes</taxon>
        <taxon>Mortierellales</taxon>
        <taxon>Mortierellaceae</taxon>
        <taxon>Lobosporangium</taxon>
    </lineage>
</organism>
<dbReference type="Proteomes" id="UP000193648">
    <property type="component" value="Unassembled WGS sequence"/>
</dbReference>
<dbReference type="OrthoDB" id="419598at2759"/>
<dbReference type="InterPro" id="IPR036291">
    <property type="entry name" value="NAD(P)-bd_dom_sf"/>
</dbReference>
<protein>
    <submittedName>
        <fullName evidence="4">NmrA-like domain-containing protein</fullName>
    </submittedName>
</protein>
<dbReference type="PANTHER" id="PTHR42748:SF11">
    <property type="entry name" value="NMRA-LIKE DOMAIN-CONTAINING PROTEIN"/>
    <property type="match status" value="1"/>
</dbReference>
<evidence type="ECO:0000313" key="4">
    <source>
        <dbReference type="EMBL" id="ORZ27921.1"/>
    </source>
</evidence>
<dbReference type="InterPro" id="IPR008030">
    <property type="entry name" value="NmrA-like"/>
</dbReference>
<dbReference type="InParanoid" id="A0A1Y2H1P8"/>
<dbReference type="AlphaFoldDB" id="A0A1Y2H1P8"/>
<dbReference type="STRING" id="64571.A0A1Y2H1P8"/>
<dbReference type="RefSeq" id="XP_021885624.1">
    <property type="nucleotide sequence ID" value="XM_022028447.1"/>
</dbReference>
<dbReference type="Pfam" id="PF05368">
    <property type="entry name" value="NmrA"/>
    <property type="match status" value="1"/>
</dbReference>
<dbReference type="GO" id="GO:0005634">
    <property type="term" value="C:nucleus"/>
    <property type="evidence" value="ECO:0007669"/>
    <property type="project" value="TreeGrafter"/>
</dbReference>
<gene>
    <name evidence="4" type="ORF">BCR41DRAFT_392378</name>
</gene>
<dbReference type="PANTHER" id="PTHR42748">
    <property type="entry name" value="NITROGEN METABOLITE REPRESSION PROTEIN NMRA FAMILY MEMBER"/>
    <property type="match status" value="1"/>
</dbReference>
<proteinExistence type="inferred from homology"/>
<dbReference type="SUPFAM" id="SSF51735">
    <property type="entry name" value="NAD(P)-binding Rossmann-fold domains"/>
    <property type="match status" value="1"/>
</dbReference>
<keyword evidence="2" id="KW-0521">NADP</keyword>
<dbReference type="Gene3D" id="3.90.25.10">
    <property type="entry name" value="UDP-galactose 4-epimerase, domain 1"/>
    <property type="match status" value="1"/>
</dbReference>
<dbReference type="Gene3D" id="3.40.50.720">
    <property type="entry name" value="NAD(P)-binding Rossmann-like Domain"/>
    <property type="match status" value="1"/>
</dbReference>
<name>A0A1Y2H1P8_9FUNG</name>